<reference evidence="2 3" key="1">
    <citation type="submission" date="2018-09" db="EMBL/GenBank/DDBJ databases">
        <title>YIM PH21274 draft genome.</title>
        <authorList>
            <person name="Miao C."/>
        </authorList>
    </citation>
    <scope>NUCLEOTIDE SEQUENCE [LARGE SCALE GENOMIC DNA]</scope>
    <source>
        <strain evidence="2 3">YIM PH 21724</strain>
    </source>
</reference>
<dbReference type="OrthoDB" id="5124265at2"/>
<evidence type="ECO:0000256" key="1">
    <source>
        <dbReference type="SAM" id="MobiDB-lite"/>
    </source>
</evidence>
<dbReference type="EMBL" id="QZFU01000016">
    <property type="protein sequence ID" value="RJO76857.1"/>
    <property type="molecule type" value="Genomic_DNA"/>
</dbReference>
<dbReference type="RefSeq" id="WP_120039785.1">
    <property type="nucleotide sequence ID" value="NZ_QZFU01000016.1"/>
</dbReference>
<name>A0A3A4KNC8_9NOCA</name>
<accession>A0A3A4KNC8</accession>
<gene>
    <name evidence="2" type="ORF">D5S18_11600</name>
</gene>
<proteinExistence type="predicted"/>
<sequence>MTTAHLRRDPAGLLIITPPDAPLVTDAEPPLDTLVLEVFGGHLTWSLLSGQQIPAAVLDDTDLAQDWLWAIYGEAVALTIADLEAGGSASTAESGRAGIEVVVDAGRPALATAARRLAYAHWAARWWPASTLDAITPLDGGLLAQEIAELTTECEALVDGADAMVEEVEPVRAARANDYALAAGELNTAEFTLATGTSGWDWRRCPPGLIDAAEQAVTWEFIRERGLSTVRVTAVAAPGMTATPMPATGLEPEPKYRTAQASGKATTETAGVASSSENASTREIPAAAPTGAVPAHLRPRALVRTATGLAEAGLMLEGDAWTGAAIAPPGAESGLTVDVYVPGLAAFGAGEAGERQQVREFALDRLRGARENRPDGHLRTEIAAAAADSDF</sequence>
<dbReference type="AlphaFoldDB" id="A0A3A4KNC8"/>
<evidence type="ECO:0000313" key="3">
    <source>
        <dbReference type="Proteomes" id="UP000266677"/>
    </source>
</evidence>
<keyword evidence="3" id="KW-1185">Reference proteome</keyword>
<feature type="region of interest" description="Disordered" evidence="1">
    <location>
        <begin position="243"/>
        <end position="283"/>
    </location>
</feature>
<protein>
    <submittedName>
        <fullName evidence="2">Uncharacterized protein</fullName>
    </submittedName>
</protein>
<feature type="compositionally biased region" description="Polar residues" evidence="1">
    <location>
        <begin position="259"/>
        <end position="281"/>
    </location>
</feature>
<feature type="region of interest" description="Disordered" evidence="1">
    <location>
        <begin position="372"/>
        <end position="391"/>
    </location>
</feature>
<evidence type="ECO:0000313" key="2">
    <source>
        <dbReference type="EMBL" id="RJO76857.1"/>
    </source>
</evidence>
<dbReference type="Proteomes" id="UP000266677">
    <property type="component" value="Unassembled WGS sequence"/>
</dbReference>
<organism evidence="2 3">
    <name type="scientific">Nocardia panacis</name>
    <dbReference type="NCBI Taxonomy" id="2340916"/>
    <lineage>
        <taxon>Bacteria</taxon>
        <taxon>Bacillati</taxon>
        <taxon>Actinomycetota</taxon>
        <taxon>Actinomycetes</taxon>
        <taxon>Mycobacteriales</taxon>
        <taxon>Nocardiaceae</taxon>
        <taxon>Nocardia</taxon>
    </lineage>
</organism>
<comment type="caution">
    <text evidence="2">The sequence shown here is derived from an EMBL/GenBank/DDBJ whole genome shotgun (WGS) entry which is preliminary data.</text>
</comment>